<comment type="caution">
    <text evidence="1">The sequence shown here is derived from an EMBL/GenBank/DDBJ whole genome shotgun (WGS) entry which is preliminary data.</text>
</comment>
<organism evidence="1 2">
    <name type="scientific">Pseudomonas poae</name>
    <dbReference type="NCBI Taxonomy" id="200451"/>
    <lineage>
        <taxon>Bacteria</taxon>
        <taxon>Pseudomonadati</taxon>
        <taxon>Pseudomonadota</taxon>
        <taxon>Gammaproteobacteria</taxon>
        <taxon>Pseudomonadales</taxon>
        <taxon>Pseudomonadaceae</taxon>
        <taxon>Pseudomonas</taxon>
    </lineage>
</organism>
<evidence type="ECO:0000313" key="2">
    <source>
        <dbReference type="Proteomes" id="UP000221580"/>
    </source>
</evidence>
<protein>
    <submittedName>
        <fullName evidence="1">Phage tail protein X</fullName>
    </submittedName>
</protein>
<dbReference type="InterPro" id="IPR008861">
    <property type="entry name" value="GpX-like"/>
</dbReference>
<dbReference type="Pfam" id="PF05489">
    <property type="entry name" value="Phage_tail_X"/>
    <property type="match status" value="1"/>
</dbReference>
<gene>
    <name evidence="1" type="ORF">DM05_4919</name>
</gene>
<dbReference type="EMBL" id="PDJN01000003">
    <property type="protein sequence ID" value="PFG60213.1"/>
    <property type="molecule type" value="Genomic_DNA"/>
</dbReference>
<dbReference type="AlphaFoldDB" id="A0A7Z1GLU0"/>
<name>A0A7Z1GLU0_9PSED</name>
<proteinExistence type="predicted"/>
<reference evidence="1 2" key="1">
    <citation type="submission" date="2017-09" db="EMBL/GenBank/DDBJ databases">
        <authorList>
            <person name="DeBolt S."/>
            <person name="Huntemann M."/>
            <person name="Clum A."/>
            <person name="Pillay M."/>
            <person name="Palaniappan K."/>
            <person name="Varghese N."/>
            <person name="Mikhailova N."/>
            <person name="Stamatis D."/>
            <person name="Reddy T."/>
            <person name="Daum C."/>
            <person name="Shapiro N."/>
            <person name="Ivanova N."/>
            <person name="Kyrpides N."/>
            <person name="Woyke T."/>
        </authorList>
    </citation>
    <scope>NUCLEOTIDE SEQUENCE [LARGE SCALE GENOMIC DNA]</scope>
    <source>
        <strain evidence="1 2">A2-S9</strain>
    </source>
</reference>
<accession>A0A7Z1GLU0</accession>
<evidence type="ECO:0000313" key="1">
    <source>
        <dbReference type="EMBL" id="PFG60213.1"/>
    </source>
</evidence>
<dbReference type="RefSeq" id="WP_098480553.1">
    <property type="nucleotide sequence ID" value="NZ_PDJN01000003.1"/>
</dbReference>
<dbReference type="Proteomes" id="UP000221580">
    <property type="component" value="Unassembled WGS sequence"/>
</dbReference>
<sequence length="69" mass="7341">MATVITAQGDTVDSLCWHYYGRTAGVTEAVLDANPGLADLGPIIPHGTTVILPDAAPQPEQRQVVNLWD</sequence>
<reference evidence="1 2" key="2">
    <citation type="submission" date="2017-10" db="EMBL/GenBank/DDBJ databases">
        <title>Bacterial endophytes that colonize and modify switchgrass growth.</title>
        <authorList>
            <person name="Debolt S."/>
        </authorList>
    </citation>
    <scope>NUCLEOTIDE SEQUENCE [LARGE SCALE GENOMIC DNA]</scope>
    <source>
        <strain evidence="1 2">A2-S9</strain>
    </source>
</reference>